<comment type="caution">
    <text evidence="1">The sequence shown here is derived from an EMBL/GenBank/DDBJ whole genome shotgun (WGS) entry which is preliminary data.</text>
</comment>
<name>A0A151ASW3_9FIRM</name>
<reference evidence="1 2" key="1">
    <citation type="submission" date="2016-02" db="EMBL/GenBank/DDBJ databases">
        <title>Genome sequence of Moorella mulderi DSM 14980.</title>
        <authorList>
            <person name="Poehlein A."/>
            <person name="Daniel R."/>
        </authorList>
    </citation>
    <scope>NUCLEOTIDE SEQUENCE [LARGE SCALE GENOMIC DNA]</scope>
    <source>
        <strain evidence="1 2">DSM 14980</strain>
    </source>
</reference>
<evidence type="ECO:0000313" key="2">
    <source>
        <dbReference type="Proteomes" id="UP000075670"/>
    </source>
</evidence>
<evidence type="ECO:0000313" key="1">
    <source>
        <dbReference type="EMBL" id="KYH30716.1"/>
    </source>
</evidence>
<sequence length="57" mass="6442">MTANSISEQLKTTPQICAACRFYGNPRRKHCGLSGKKVNPYLAACQYFAAYEEYPHN</sequence>
<proteinExistence type="predicted"/>
<keyword evidence="2" id="KW-1185">Reference proteome</keyword>
<dbReference type="PATRIC" id="fig|1122241.3.peg.3128"/>
<accession>A0A151ASW3</accession>
<dbReference type="Proteomes" id="UP000075670">
    <property type="component" value="Unassembled WGS sequence"/>
</dbReference>
<dbReference type="EMBL" id="LTBC01000022">
    <property type="protein sequence ID" value="KYH30716.1"/>
    <property type="molecule type" value="Genomic_DNA"/>
</dbReference>
<protein>
    <submittedName>
        <fullName evidence="1">Uncharacterized protein</fullName>
    </submittedName>
</protein>
<gene>
    <name evidence="1" type="ORF">MOMUL_29380</name>
</gene>
<dbReference type="AlphaFoldDB" id="A0A151ASW3"/>
<organism evidence="1 2">
    <name type="scientific">Moorella mulderi DSM 14980</name>
    <dbReference type="NCBI Taxonomy" id="1122241"/>
    <lineage>
        <taxon>Bacteria</taxon>
        <taxon>Bacillati</taxon>
        <taxon>Bacillota</taxon>
        <taxon>Clostridia</taxon>
        <taxon>Neomoorellales</taxon>
        <taxon>Neomoorellaceae</taxon>
        <taxon>Neomoorella</taxon>
    </lineage>
</organism>